<feature type="non-terminal residue" evidence="1">
    <location>
        <position position="277"/>
    </location>
</feature>
<dbReference type="EMBL" id="BARS01017903">
    <property type="protein sequence ID" value="GAF88526.1"/>
    <property type="molecule type" value="Genomic_DNA"/>
</dbReference>
<proteinExistence type="predicted"/>
<evidence type="ECO:0000313" key="1">
    <source>
        <dbReference type="EMBL" id="GAF88526.1"/>
    </source>
</evidence>
<comment type="caution">
    <text evidence="1">The sequence shown here is derived from an EMBL/GenBank/DDBJ whole genome shotgun (WGS) entry which is preliminary data.</text>
</comment>
<feature type="non-terminal residue" evidence="1">
    <location>
        <position position="1"/>
    </location>
</feature>
<gene>
    <name evidence="1" type="ORF">S01H1_29222</name>
</gene>
<name>X0TMP0_9ZZZZ</name>
<accession>X0TMP0</accession>
<protein>
    <submittedName>
        <fullName evidence="1">Uncharacterized protein</fullName>
    </submittedName>
</protein>
<dbReference type="AlphaFoldDB" id="X0TMP0"/>
<sequence length="277" mass="31687">EFLSSGTYPFETASSDPSIKMSGEKTKFPDVLIWRNRLAKQGFCGWELKTPATAVDDSDLLENAAEKATAMNANYFVTWNMRDAVIWRTPLPNVKVTSQDRFKSYPSLYQVSAPDDLWVEPNKILLKNRAKEILEDLKTLYLVGHLHLIDVDATYFVGRLQHSVKTLYPYLQKSLTGKVGSDAKFKKNLFDWAVKQGIANYAAPGFYETVSRQMVYRLLARILFYQTLRRHLSSLPQIDLSGLSADTANKKLREIFEQARQIDWHAVFEEDFSDSIA</sequence>
<reference evidence="1" key="1">
    <citation type="journal article" date="2014" name="Front. Microbiol.">
        <title>High frequency of phylogenetically diverse reductive dehalogenase-homologous genes in deep subseafloor sedimentary metagenomes.</title>
        <authorList>
            <person name="Kawai M."/>
            <person name="Futagami T."/>
            <person name="Toyoda A."/>
            <person name="Takaki Y."/>
            <person name="Nishi S."/>
            <person name="Hori S."/>
            <person name="Arai W."/>
            <person name="Tsubouchi T."/>
            <person name="Morono Y."/>
            <person name="Uchiyama I."/>
            <person name="Ito T."/>
            <person name="Fujiyama A."/>
            <person name="Inagaki F."/>
            <person name="Takami H."/>
        </authorList>
    </citation>
    <scope>NUCLEOTIDE SEQUENCE</scope>
    <source>
        <strain evidence="1">Expedition CK06-06</strain>
    </source>
</reference>
<organism evidence="1">
    <name type="scientific">marine sediment metagenome</name>
    <dbReference type="NCBI Taxonomy" id="412755"/>
    <lineage>
        <taxon>unclassified sequences</taxon>
        <taxon>metagenomes</taxon>
        <taxon>ecological metagenomes</taxon>
    </lineage>
</organism>